<accession>A0A2P6SI66</accession>
<reference evidence="1 2" key="1">
    <citation type="journal article" date="2018" name="Nat. Genet.">
        <title>The Rosa genome provides new insights in the design of modern roses.</title>
        <authorList>
            <person name="Bendahmane M."/>
        </authorList>
    </citation>
    <scope>NUCLEOTIDE SEQUENCE [LARGE SCALE GENOMIC DNA]</scope>
    <source>
        <strain evidence="2">cv. Old Blush</strain>
    </source>
</reference>
<dbReference type="AlphaFoldDB" id="A0A2P6SI66"/>
<dbReference type="Gramene" id="PRQ58348">
    <property type="protein sequence ID" value="PRQ58348"/>
    <property type="gene ID" value="RchiOBHm_Chr1g0358311"/>
</dbReference>
<protein>
    <submittedName>
        <fullName evidence="1">Uncharacterized protein</fullName>
    </submittedName>
</protein>
<proteinExistence type="predicted"/>
<evidence type="ECO:0000313" key="1">
    <source>
        <dbReference type="EMBL" id="PRQ58348.1"/>
    </source>
</evidence>
<evidence type="ECO:0000313" key="2">
    <source>
        <dbReference type="Proteomes" id="UP000238479"/>
    </source>
</evidence>
<gene>
    <name evidence="1" type="ORF">RchiOBHm_Chr1g0358311</name>
</gene>
<comment type="caution">
    <text evidence="1">The sequence shown here is derived from an EMBL/GenBank/DDBJ whole genome shotgun (WGS) entry which is preliminary data.</text>
</comment>
<sequence>MRVKLPVNPSHVFWLQAFLLTIRYSIAWNQNSFSHPMAPHTRLLNNEQNCAQMSSNEVVVGECLVYGLLL</sequence>
<name>A0A2P6SI66_ROSCH</name>
<organism evidence="1 2">
    <name type="scientific">Rosa chinensis</name>
    <name type="common">China rose</name>
    <dbReference type="NCBI Taxonomy" id="74649"/>
    <lineage>
        <taxon>Eukaryota</taxon>
        <taxon>Viridiplantae</taxon>
        <taxon>Streptophyta</taxon>
        <taxon>Embryophyta</taxon>
        <taxon>Tracheophyta</taxon>
        <taxon>Spermatophyta</taxon>
        <taxon>Magnoliopsida</taxon>
        <taxon>eudicotyledons</taxon>
        <taxon>Gunneridae</taxon>
        <taxon>Pentapetalae</taxon>
        <taxon>rosids</taxon>
        <taxon>fabids</taxon>
        <taxon>Rosales</taxon>
        <taxon>Rosaceae</taxon>
        <taxon>Rosoideae</taxon>
        <taxon>Rosoideae incertae sedis</taxon>
        <taxon>Rosa</taxon>
    </lineage>
</organism>
<keyword evidence="2" id="KW-1185">Reference proteome</keyword>
<dbReference type="EMBL" id="PDCK01000039">
    <property type="protein sequence ID" value="PRQ58348.1"/>
    <property type="molecule type" value="Genomic_DNA"/>
</dbReference>
<dbReference type="Proteomes" id="UP000238479">
    <property type="component" value="Chromosome 1"/>
</dbReference>